<reference evidence="3" key="2">
    <citation type="submission" date="2025-08" db="UniProtKB">
        <authorList>
            <consortium name="Ensembl"/>
        </authorList>
    </citation>
    <scope>IDENTIFICATION</scope>
</reference>
<evidence type="ECO:0000256" key="1">
    <source>
        <dbReference type="ARBA" id="ARBA00022614"/>
    </source>
</evidence>
<feature type="domain" description="F-box" evidence="2">
    <location>
        <begin position="198"/>
        <end position="244"/>
    </location>
</feature>
<dbReference type="PANTHER" id="PTHR13318">
    <property type="entry name" value="PARTNER OF PAIRED, ISOFORM B-RELATED"/>
    <property type="match status" value="1"/>
</dbReference>
<dbReference type="eggNOG" id="KOG1947">
    <property type="taxonomic scope" value="Eukaryota"/>
</dbReference>
<reference evidence="3" key="3">
    <citation type="submission" date="2025-09" db="UniProtKB">
        <authorList>
            <consortium name="Ensembl"/>
        </authorList>
    </citation>
    <scope>IDENTIFICATION</scope>
</reference>
<evidence type="ECO:0000313" key="4">
    <source>
        <dbReference type="Proteomes" id="UP000005226"/>
    </source>
</evidence>
<organism evidence="3 4">
    <name type="scientific">Takifugu rubripes</name>
    <name type="common">Japanese pufferfish</name>
    <name type="synonym">Fugu rubripes</name>
    <dbReference type="NCBI Taxonomy" id="31033"/>
    <lineage>
        <taxon>Eukaryota</taxon>
        <taxon>Metazoa</taxon>
        <taxon>Chordata</taxon>
        <taxon>Craniata</taxon>
        <taxon>Vertebrata</taxon>
        <taxon>Euteleostomi</taxon>
        <taxon>Actinopterygii</taxon>
        <taxon>Neopterygii</taxon>
        <taxon>Teleostei</taxon>
        <taxon>Neoteleostei</taxon>
        <taxon>Acanthomorphata</taxon>
        <taxon>Eupercaria</taxon>
        <taxon>Tetraodontiformes</taxon>
        <taxon>Tetradontoidea</taxon>
        <taxon>Tetraodontidae</taxon>
        <taxon>Takifugu</taxon>
    </lineage>
</organism>
<protein>
    <submittedName>
        <fullName evidence="3">F-box and leucine-rich repeat protein 13</fullName>
    </submittedName>
</protein>
<dbReference type="STRING" id="31033.ENSTRUP00000029048"/>
<dbReference type="SMART" id="SM00256">
    <property type="entry name" value="FBOX"/>
    <property type="match status" value="1"/>
</dbReference>
<dbReference type="Proteomes" id="UP000005226">
    <property type="component" value="Chromosome 9"/>
</dbReference>
<dbReference type="InParanoid" id="H2TWI9"/>
<reference evidence="3 4" key="1">
    <citation type="journal article" date="2011" name="Genome Biol. Evol.">
        <title>Integration of the genetic map and genome assembly of fugu facilitates insights into distinct features of genome evolution in teleosts and mammals.</title>
        <authorList>
            <person name="Kai W."/>
            <person name="Kikuchi K."/>
            <person name="Tohari S."/>
            <person name="Chew A.K."/>
            <person name="Tay A."/>
            <person name="Fujiwara A."/>
            <person name="Hosoya S."/>
            <person name="Suetake H."/>
            <person name="Naruse K."/>
            <person name="Brenner S."/>
            <person name="Suzuki Y."/>
            <person name="Venkatesh B."/>
        </authorList>
    </citation>
    <scope>NUCLEOTIDE SEQUENCE [LARGE SCALE GENOMIC DNA]</scope>
</reference>
<dbReference type="InterPro" id="IPR001810">
    <property type="entry name" value="F-box_dom"/>
</dbReference>
<dbReference type="InterPro" id="IPR057207">
    <property type="entry name" value="FBXL15_LRR"/>
</dbReference>
<dbReference type="SUPFAM" id="SSF52047">
    <property type="entry name" value="RNI-like"/>
    <property type="match status" value="2"/>
</dbReference>
<sequence length="720" mass="82207">MSEFYQVRAELKFCLPQIFKALLTASCASCPNDPIQFLRNILVLFQGHDNIEAIDWYQFLEFLKQWTFKPDDTSKETAIYSWYKNYLMDMCFRKWKEFAVLAKQGSLVLLFKIKKAKRFNERKCLQNAMAAWCSWVEVQKKTQAVAMERLHEFVSRGRLKLTFAAWCSFTKDSRRIKEVLKRLNAEGWNEISSKLKGGCIISAVNIDILLKIFRYLNVRDLLNCAEVCCEWKSFIQSGQLWSRINFSVEKEWLGDNTVQQILRNYRTIVIHLNLRGCTSLNWPSFQSISECKNLQELNISECVHVTDMMVQKILKGCSFLLYLNLSKTHVTDKTLKELFRNCLNLQYLSLAYCNRVTDEGFLCLAKEKVCYNLIYLDLSGCTQMTVNGFMSISAGCRLLREVVINDMPTLSDKCVLALIDGCPSLSAISLLGVPHLSNATLEAIVENTSLDTFRLQGNNQLTDVSWQALCRSSRDLRWLHIAECPSRVGDVGIQYLIESSSCTLRELDISHSRTTDRSVMRILQNLCNLEHLNLSYCEQLTDLCLEWFGGSSIRSLDISGCNIQDRGLALLEGVQLKKLALAGCVRITDAGIEVLCKNVRCLEHMDVSHCAALTEQAIRAISFYCRGLSTLQMAGCPKMTDLAIHILTSGSVSLRELDISGCLLLTDRTVDYLQTSCPWLSSIRMVFCKGISKFAAMRLKSHVQFWEHNNDDPRYHLGTW</sequence>
<dbReference type="Ensembl" id="ENSTRUT00000029164.3">
    <property type="protein sequence ID" value="ENSTRUP00000029048.3"/>
    <property type="gene ID" value="ENSTRUG00000011507.3"/>
</dbReference>
<evidence type="ECO:0000259" key="2">
    <source>
        <dbReference type="PROSITE" id="PS50181"/>
    </source>
</evidence>
<dbReference type="InterPro" id="IPR032675">
    <property type="entry name" value="LRR_dom_sf"/>
</dbReference>
<gene>
    <name evidence="3" type="primary">fbxl13</name>
</gene>
<dbReference type="GO" id="GO:0019005">
    <property type="term" value="C:SCF ubiquitin ligase complex"/>
    <property type="evidence" value="ECO:0007669"/>
    <property type="project" value="TreeGrafter"/>
</dbReference>
<dbReference type="Pfam" id="PF12937">
    <property type="entry name" value="F-box-like"/>
    <property type="match status" value="1"/>
</dbReference>
<dbReference type="PROSITE" id="PS50181">
    <property type="entry name" value="FBOX"/>
    <property type="match status" value="1"/>
</dbReference>
<dbReference type="OMA" id="SITMACC"/>
<keyword evidence="1" id="KW-0433">Leucine-rich repeat</keyword>
<dbReference type="Pfam" id="PF25372">
    <property type="entry name" value="DUF7885"/>
    <property type="match status" value="2"/>
</dbReference>
<dbReference type="InterPro" id="IPR006553">
    <property type="entry name" value="Leu-rich_rpt_Cys-con_subtyp"/>
</dbReference>
<dbReference type="AlphaFoldDB" id="H2TWI9"/>
<dbReference type="SMART" id="SM00367">
    <property type="entry name" value="LRR_CC"/>
    <property type="match status" value="13"/>
</dbReference>
<dbReference type="GeneTree" id="ENSGT00940000160224"/>
<evidence type="ECO:0000313" key="3">
    <source>
        <dbReference type="Ensembl" id="ENSTRUP00000029048.3"/>
    </source>
</evidence>
<accession>H2TWI9</accession>
<keyword evidence="4" id="KW-1185">Reference proteome</keyword>
<dbReference type="GO" id="GO:0031146">
    <property type="term" value="P:SCF-dependent proteasomal ubiquitin-dependent protein catabolic process"/>
    <property type="evidence" value="ECO:0007669"/>
    <property type="project" value="TreeGrafter"/>
</dbReference>
<name>H2TWI9_TAKRU</name>
<dbReference type="Gene3D" id="3.80.10.10">
    <property type="entry name" value="Ribonuclease Inhibitor"/>
    <property type="match status" value="4"/>
</dbReference>
<proteinExistence type="predicted"/>